<keyword evidence="3" id="KW-1003">Cell membrane</keyword>
<dbReference type="PANTHER" id="PTHR24221">
    <property type="entry name" value="ATP-BINDING CASSETTE SUB-FAMILY B"/>
    <property type="match status" value="1"/>
</dbReference>
<sequence>MPLALDNVTIRIPAGQKVAIVGRTGSGKTSLLQALLRLVSIESGEITIDGLNTTLIPLNALRRIFGVVSQHPFIFSGSLYENLTVGCDSVEEHQVANIARLASLDSLVTRIGGLDGHIEEGGKNLSFGERQIISICRVLLARAKVILIDEATSHLDETAHRRMLSLIMTYLPGATLICITHILHGLSEFDTIVEMANGKVISLKSAQEVSHNIQYQ</sequence>
<keyword evidence="7" id="KW-1133">Transmembrane helix</keyword>
<evidence type="ECO:0000256" key="4">
    <source>
        <dbReference type="ARBA" id="ARBA00022692"/>
    </source>
</evidence>
<feature type="domain" description="ABC transporter" evidence="11">
    <location>
        <begin position="1"/>
        <end position="216"/>
    </location>
</feature>
<proteinExistence type="inferred from homology"/>
<dbReference type="EMBL" id="JAHQIW010000440">
    <property type="protein sequence ID" value="KAJ1348139.1"/>
    <property type="molecule type" value="Genomic_DNA"/>
</dbReference>
<dbReference type="AlphaFoldDB" id="A0AAD5MIA4"/>
<comment type="subcellular location">
    <subcellularLocation>
        <location evidence="1">Cell membrane</location>
        <topology evidence="1">Multi-pass membrane protein</topology>
    </subcellularLocation>
</comment>
<gene>
    <name evidence="12" type="primary">ABCC10_1</name>
    <name evidence="12" type="ORF">KIN20_003373</name>
</gene>
<reference evidence="12" key="1">
    <citation type="submission" date="2021-06" db="EMBL/GenBank/DDBJ databases">
        <title>Parelaphostrongylus tenuis whole genome reference sequence.</title>
        <authorList>
            <person name="Garwood T.J."/>
            <person name="Larsen P.A."/>
            <person name="Fountain-Jones N.M."/>
            <person name="Garbe J.R."/>
            <person name="Macchietto M.G."/>
            <person name="Kania S.A."/>
            <person name="Gerhold R.W."/>
            <person name="Richards J.E."/>
            <person name="Wolf T.M."/>
        </authorList>
    </citation>
    <scope>NUCLEOTIDE SEQUENCE</scope>
    <source>
        <strain evidence="12">MNPRO001-30</strain>
        <tissue evidence="12">Meninges</tissue>
    </source>
</reference>
<keyword evidence="8" id="KW-0472">Membrane</keyword>
<evidence type="ECO:0000256" key="7">
    <source>
        <dbReference type="ARBA" id="ARBA00022989"/>
    </source>
</evidence>
<dbReference type="InterPro" id="IPR039421">
    <property type="entry name" value="Type_1_exporter"/>
</dbReference>
<dbReference type="PANTHER" id="PTHR24221:SF654">
    <property type="entry name" value="ATP-BINDING CASSETTE SUB-FAMILY B MEMBER 6"/>
    <property type="match status" value="1"/>
</dbReference>
<name>A0AAD5MIA4_PARTN</name>
<evidence type="ECO:0000313" key="12">
    <source>
        <dbReference type="EMBL" id="KAJ1348139.1"/>
    </source>
</evidence>
<keyword evidence="13" id="KW-1185">Reference proteome</keyword>
<dbReference type="Gene3D" id="3.40.50.300">
    <property type="entry name" value="P-loop containing nucleotide triphosphate hydrolases"/>
    <property type="match status" value="1"/>
</dbReference>
<evidence type="ECO:0000256" key="8">
    <source>
        <dbReference type="ARBA" id="ARBA00023136"/>
    </source>
</evidence>
<dbReference type="GO" id="GO:0042626">
    <property type="term" value="F:ATPase-coupled transmembrane transporter activity"/>
    <property type="evidence" value="ECO:0007669"/>
    <property type="project" value="TreeGrafter"/>
</dbReference>
<dbReference type="InterPro" id="IPR003593">
    <property type="entry name" value="AAA+_ATPase"/>
</dbReference>
<dbReference type="GO" id="GO:0005886">
    <property type="term" value="C:plasma membrane"/>
    <property type="evidence" value="ECO:0007669"/>
    <property type="project" value="UniProtKB-SubCell"/>
</dbReference>
<evidence type="ECO:0000256" key="2">
    <source>
        <dbReference type="ARBA" id="ARBA00022448"/>
    </source>
</evidence>
<dbReference type="Proteomes" id="UP001196413">
    <property type="component" value="Unassembled WGS sequence"/>
</dbReference>
<keyword evidence="6" id="KW-0067">ATP-binding</keyword>
<evidence type="ECO:0000256" key="10">
    <source>
        <dbReference type="ARBA" id="ARBA00024363"/>
    </source>
</evidence>
<evidence type="ECO:0000256" key="1">
    <source>
        <dbReference type="ARBA" id="ARBA00004651"/>
    </source>
</evidence>
<evidence type="ECO:0000256" key="9">
    <source>
        <dbReference type="ARBA" id="ARBA00023180"/>
    </source>
</evidence>
<evidence type="ECO:0000256" key="3">
    <source>
        <dbReference type="ARBA" id="ARBA00022475"/>
    </source>
</evidence>
<evidence type="ECO:0000256" key="5">
    <source>
        <dbReference type="ARBA" id="ARBA00022741"/>
    </source>
</evidence>
<accession>A0AAD5MIA4</accession>
<evidence type="ECO:0000313" key="13">
    <source>
        <dbReference type="Proteomes" id="UP001196413"/>
    </source>
</evidence>
<evidence type="ECO:0000256" key="6">
    <source>
        <dbReference type="ARBA" id="ARBA00022840"/>
    </source>
</evidence>
<dbReference type="InterPro" id="IPR003439">
    <property type="entry name" value="ABC_transporter-like_ATP-bd"/>
</dbReference>
<comment type="caution">
    <text evidence="12">The sequence shown here is derived from an EMBL/GenBank/DDBJ whole genome shotgun (WGS) entry which is preliminary data.</text>
</comment>
<keyword evidence="5" id="KW-0547">Nucleotide-binding</keyword>
<dbReference type="PROSITE" id="PS50893">
    <property type="entry name" value="ABC_TRANSPORTER_2"/>
    <property type="match status" value="1"/>
</dbReference>
<dbReference type="SUPFAM" id="SSF52540">
    <property type="entry name" value="P-loop containing nucleoside triphosphate hydrolases"/>
    <property type="match status" value="1"/>
</dbReference>
<comment type="similarity">
    <text evidence="10">Belongs to the ABC transporter superfamily. ABCB family. Heavy Metal importer (TC 3.A.1.210) subfamily.</text>
</comment>
<dbReference type="GO" id="GO:0016887">
    <property type="term" value="F:ATP hydrolysis activity"/>
    <property type="evidence" value="ECO:0007669"/>
    <property type="project" value="InterPro"/>
</dbReference>
<dbReference type="InterPro" id="IPR027417">
    <property type="entry name" value="P-loop_NTPase"/>
</dbReference>
<keyword evidence="4" id="KW-0812">Transmembrane</keyword>
<evidence type="ECO:0000259" key="11">
    <source>
        <dbReference type="PROSITE" id="PS50893"/>
    </source>
</evidence>
<keyword evidence="9" id="KW-0325">Glycoprotein</keyword>
<keyword evidence="2" id="KW-0813">Transport</keyword>
<dbReference type="SMART" id="SM00382">
    <property type="entry name" value="AAA"/>
    <property type="match status" value="1"/>
</dbReference>
<dbReference type="Pfam" id="PF00005">
    <property type="entry name" value="ABC_tran"/>
    <property type="match status" value="1"/>
</dbReference>
<dbReference type="FunFam" id="3.40.50.300:FF:002145">
    <property type="entry name" value="ABC transporter (MsbA subfamily)"/>
    <property type="match status" value="1"/>
</dbReference>
<organism evidence="12 13">
    <name type="scientific">Parelaphostrongylus tenuis</name>
    <name type="common">Meningeal worm</name>
    <dbReference type="NCBI Taxonomy" id="148309"/>
    <lineage>
        <taxon>Eukaryota</taxon>
        <taxon>Metazoa</taxon>
        <taxon>Ecdysozoa</taxon>
        <taxon>Nematoda</taxon>
        <taxon>Chromadorea</taxon>
        <taxon>Rhabditida</taxon>
        <taxon>Rhabditina</taxon>
        <taxon>Rhabditomorpha</taxon>
        <taxon>Strongyloidea</taxon>
        <taxon>Metastrongylidae</taxon>
        <taxon>Parelaphostrongylus</taxon>
    </lineage>
</organism>
<protein>
    <submittedName>
        <fullName evidence="12">Multidrug resistance-associated protein 7</fullName>
    </submittedName>
</protein>
<dbReference type="GO" id="GO:0005524">
    <property type="term" value="F:ATP binding"/>
    <property type="evidence" value="ECO:0007669"/>
    <property type="project" value="UniProtKB-KW"/>
</dbReference>